<keyword evidence="1" id="KW-0812">Transmembrane</keyword>
<keyword evidence="3" id="KW-1185">Reference proteome</keyword>
<keyword evidence="1" id="KW-0472">Membrane</keyword>
<protein>
    <submittedName>
        <fullName evidence="2">Uncharacterized protein</fullName>
    </submittedName>
</protein>
<reference evidence="2 3" key="1">
    <citation type="submission" date="2024-08" db="EMBL/GenBank/DDBJ databases">
        <title>Insights into the chromosomal genome structure of Flemingia macrophylla.</title>
        <authorList>
            <person name="Ding Y."/>
            <person name="Zhao Y."/>
            <person name="Bi W."/>
            <person name="Wu M."/>
            <person name="Zhao G."/>
            <person name="Gong Y."/>
            <person name="Li W."/>
            <person name="Zhang P."/>
        </authorList>
    </citation>
    <scope>NUCLEOTIDE SEQUENCE [LARGE SCALE GENOMIC DNA]</scope>
    <source>
        <strain evidence="2">DYQJB</strain>
        <tissue evidence="2">Leaf</tissue>
    </source>
</reference>
<evidence type="ECO:0000313" key="3">
    <source>
        <dbReference type="Proteomes" id="UP001603857"/>
    </source>
</evidence>
<gene>
    <name evidence="2" type="ORF">Fmac_010429</name>
</gene>
<evidence type="ECO:0000313" key="2">
    <source>
        <dbReference type="EMBL" id="KAL2335983.1"/>
    </source>
</evidence>
<comment type="caution">
    <text evidence="2">The sequence shown here is derived from an EMBL/GenBank/DDBJ whole genome shotgun (WGS) entry which is preliminary data.</text>
</comment>
<proteinExistence type="predicted"/>
<keyword evidence="1" id="KW-1133">Transmembrane helix</keyword>
<feature type="transmembrane region" description="Helical" evidence="1">
    <location>
        <begin position="30"/>
        <end position="50"/>
    </location>
</feature>
<accession>A0ABD1MJJ9</accession>
<evidence type="ECO:0000256" key="1">
    <source>
        <dbReference type="SAM" id="Phobius"/>
    </source>
</evidence>
<organism evidence="2 3">
    <name type="scientific">Flemingia macrophylla</name>
    <dbReference type="NCBI Taxonomy" id="520843"/>
    <lineage>
        <taxon>Eukaryota</taxon>
        <taxon>Viridiplantae</taxon>
        <taxon>Streptophyta</taxon>
        <taxon>Embryophyta</taxon>
        <taxon>Tracheophyta</taxon>
        <taxon>Spermatophyta</taxon>
        <taxon>Magnoliopsida</taxon>
        <taxon>eudicotyledons</taxon>
        <taxon>Gunneridae</taxon>
        <taxon>Pentapetalae</taxon>
        <taxon>rosids</taxon>
        <taxon>fabids</taxon>
        <taxon>Fabales</taxon>
        <taxon>Fabaceae</taxon>
        <taxon>Papilionoideae</taxon>
        <taxon>50 kb inversion clade</taxon>
        <taxon>NPAAA clade</taxon>
        <taxon>indigoferoid/millettioid clade</taxon>
        <taxon>Phaseoleae</taxon>
        <taxon>Flemingia</taxon>
    </lineage>
</organism>
<dbReference type="EMBL" id="JBGMDY010000004">
    <property type="protein sequence ID" value="KAL2335983.1"/>
    <property type="molecule type" value="Genomic_DNA"/>
</dbReference>
<dbReference type="Proteomes" id="UP001603857">
    <property type="component" value="Unassembled WGS sequence"/>
</dbReference>
<sequence>MLMFDCFESKLIDIEKVVIASKQANSNWYYFWWGVLLWTTNAVSVSNAVINLSVGM</sequence>
<name>A0ABD1MJJ9_9FABA</name>
<dbReference type="AlphaFoldDB" id="A0ABD1MJJ9"/>